<organism evidence="1 2">
    <name type="scientific">Pseudarcicella hirudinis</name>
    <dbReference type="NCBI Taxonomy" id="1079859"/>
    <lineage>
        <taxon>Bacteria</taxon>
        <taxon>Pseudomonadati</taxon>
        <taxon>Bacteroidota</taxon>
        <taxon>Cytophagia</taxon>
        <taxon>Cytophagales</taxon>
        <taxon>Flectobacillaceae</taxon>
        <taxon>Pseudarcicella</taxon>
    </lineage>
</organism>
<dbReference type="RefSeq" id="WP_092016955.1">
    <property type="nucleotide sequence ID" value="NZ_FOXH01000005.1"/>
</dbReference>
<gene>
    <name evidence="1" type="ORF">SAMN04515674_105330</name>
</gene>
<dbReference type="InterPro" id="IPR032066">
    <property type="entry name" value="GP3_package"/>
</dbReference>
<dbReference type="Gene3D" id="1.10.132.80">
    <property type="match status" value="1"/>
</dbReference>
<dbReference type="AlphaFoldDB" id="A0A1I5T1T5"/>
<evidence type="ECO:0000313" key="1">
    <source>
        <dbReference type="EMBL" id="SFP77005.1"/>
    </source>
</evidence>
<dbReference type="EMBL" id="FOXH01000005">
    <property type="protein sequence ID" value="SFP77005.1"/>
    <property type="molecule type" value="Genomic_DNA"/>
</dbReference>
<sequence length="169" mass="18979">MAAPAGNKFWQNRSRHGRDKLFENPELLWGAACEYFQSVDDNPYLVQEQRKGQVNLKIDAKLNADALSDITDALNPLISIPTIRPYTIAGLCIYVNASRSWWNSFKDSASEDFLEVITRIEEIVYVQKFEGAAVGAFNANIIARDLGLADKQNIDLSTDIVVEYTGFDE</sequence>
<name>A0A1I5T1T5_9BACT</name>
<proteinExistence type="predicted"/>
<dbReference type="STRING" id="1079859.SAMN04515674_105330"/>
<accession>A0A1I5T1T5</accession>
<dbReference type="OrthoDB" id="8100717at2"/>
<dbReference type="Pfam" id="PF16677">
    <property type="entry name" value="GP3_package"/>
    <property type="match status" value="1"/>
</dbReference>
<evidence type="ECO:0000313" key="2">
    <source>
        <dbReference type="Proteomes" id="UP000199306"/>
    </source>
</evidence>
<protein>
    <submittedName>
        <fullName evidence="1">DNA-packaging protein gp3</fullName>
    </submittedName>
</protein>
<dbReference type="Proteomes" id="UP000199306">
    <property type="component" value="Unassembled WGS sequence"/>
</dbReference>
<reference evidence="1 2" key="1">
    <citation type="submission" date="2016-10" db="EMBL/GenBank/DDBJ databases">
        <authorList>
            <person name="de Groot N.N."/>
        </authorList>
    </citation>
    <scope>NUCLEOTIDE SEQUENCE [LARGE SCALE GENOMIC DNA]</scope>
    <source>
        <strain evidence="2">E92,LMG 26720,CCM 7988</strain>
    </source>
</reference>
<keyword evidence="2" id="KW-1185">Reference proteome</keyword>